<dbReference type="PANTHER" id="PTHR24016">
    <property type="entry name" value="CONSERVED OLIGOMERIC GOLGI COMPLEX SUBUNIT 4"/>
    <property type="match status" value="1"/>
</dbReference>
<dbReference type="EMBL" id="CP136896">
    <property type="protein sequence ID" value="WOL14314.1"/>
    <property type="molecule type" value="Genomic_DNA"/>
</dbReference>
<comment type="subcellular location">
    <subcellularLocation>
        <location evidence="1">Golgi apparatus membrane</location>
        <topology evidence="1">Peripheral membrane protein</topology>
    </subcellularLocation>
</comment>
<name>A0AAQ3KTF8_9LILI</name>
<dbReference type="AlphaFoldDB" id="A0AAQ3KTF8"/>
<comment type="similarity">
    <text evidence="2">Belongs to the COG4 family.</text>
</comment>
<dbReference type="GO" id="GO:0000139">
    <property type="term" value="C:Golgi membrane"/>
    <property type="evidence" value="ECO:0007669"/>
    <property type="project" value="UniProtKB-SubCell"/>
</dbReference>
<evidence type="ECO:0000256" key="2">
    <source>
        <dbReference type="ARBA" id="ARBA00009215"/>
    </source>
</evidence>
<feature type="region of interest" description="Disordered" evidence="9">
    <location>
        <begin position="1"/>
        <end position="30"/>
    </location>
</feature>
<dbReference type="InterPro" id="IPR048684">
    <property type="entry name" value="COG4_C"/>
</dbReference>
<proteinExistence type="inferred from homology"/>
<evidence type="ECO:0000259" key="10">
    <source>
        <dbReference type="SMART" id="SM00762"/>
    </source>
</evidence>
<dbReference type="InterPro" id="IPR048682">
    <property type="entry name" value="COG4"/>
</dbReference>
<keyword evidence="12" id="KW-1185">Reference proteome</keyword>
<evidence type="ECO:0000256" key="4">
    <source>
        <dbReference type="ARBA" id="ARBA00022448"/>
    </source>
</evidence>
<protein>
    <recommendedName>
        <fullName evidence="3">Conserved oligomeric Golgi complex subunit 4</fullName>
    </recommendedName>
    <alternativeName>
        <fullName evidence="8">Component of oligomeric Golgi complex 4</fullName>
    </alternativeName>
</protein>
<evidence type="ECO:0000256" key="6">
    <source>
        <dbReference type="ARBA" id="ARBA00023034"/>
    </source>
</evidence>
<organism evidence="11 12">
    <name type="scientific">Canna indica</name>
    <name type="common">Indian-shot</name>
    <dbReference type="NCBI Taxonomy" id="4628"/>
    <lineage>
        <taxon>Eukaryota</taxon>
        <taxon>Viridiplantae</taxon>
        <taxon>Streptophyta</taxon>
        <taxon>Embryophyta</taxon>
        <taxon>Tracheophyta</taxon>
        <taxon>Spermatophyta</taxon>
        <taxon>Magnoliopsida</taxon>
        <taxon>Liliopsida</taxon>
        <taxon>Zingiberales</taxon>
        <taxon>Cannaceae</taxon>
        <taxon>Canna</taxon>
    </lineage>
</organism>
<evidence type="ECO:0000256" key="1">
    <source>
        <dbReference type="ARBA" id="ARBA00004395"/>
    </source>
</evidence>
<reference evidence="11 12" key="1">
    <citation type="submission" date="2023-10" db="EMBL/GenBank/DDBJ databases">
        <title>Chromosome-scale genome assembly provides insights into flower coloration mechanisms of Canna indica.</title>
        <authorList>
            <person name="Li C."/>
        </authorList>
    </citation>
    <scope>NUCLEOTIDE SEQUENCE [LARGE SCALE GENOMIC DNA]</scope>
    <source>
        <tissue evidence="11">Flower</tissue>
    </source>
</reference>
<evidence type="ECO:0000313" key="11">
    <source>
        <dbReference type="EMBL" id="WOL14314.1"/>
    </source>
</evidence>
<sequence>MAVVSSPLPVTPADQDMLSSTPSVAPDDTSMESLTTTVDFGSAEAVDLVRSLTDVGAMTRLLHECVAYQRALDLRLESLLSQRPELDRHLIALAGPRTTHLLDLARSDASLLLSSARSTSALADRVSCRARDLDLAQSRVRDTLAIVDATLDRSRCLEAARRALSVDDLDAAARAVHEFLQIDSRFSRGSNNSNDEQRQQLLDVKRQLESIARKRLAAAVDQRDHPAVLRLVHVFPPLDLQEEGLQIYVAYLKKVIALRARLEFEHLLELSEQTVASATAQAERPDFIGCLTNLFKDIVLAVQENDEVLRSLCGEDGIVYAICELQEECESRGTQILKKYVDHCKLARLTSEINSHSKNLLSVGAVEGPDPREVEMYLEEILALTQLGEDYTEFMVSKIRGLEFVDPELGPKATKAFRSGSFNRMLQDLIGFYVILEEFFMVENVRKAIKIDEHVADSLTTSMVDDAFYVLQSCCRRAISTSSINSVFAVLSGAMNLLSNEYQEALQHKMREPNLGAKLFLGGVGVQKTGIEIATALNNMDVSAEYVLKLHHEIEDQCAQVFPTPVDREKVKSCLMELGDISTGLKQVLHAGLEQLVATVSPRIRPILDTVATISYELDDPEYAENELNDPWVQKLLHGVETNILWLQPLMTSNNYDSFIHMVIDFIVKRLEVIMMQKRFSQLGGLQLDKEVRALINHFSEMSQRPVRDKFARLSQMSTILNFEKVSEILDFWGENAGHVTWLLTPSEVRRVLGLRVDFKPEAIAALRL</sequence>
<keyword evidence="4" id="KW-0813">Transport</keyword>
<evidence type="ECO:0000256" key="7">
    <source>
        <dbReference type="ARBA" id="ARBA00023136"/>
    </source>
</evidence>
<dbReference type="Pfam" id="PF20663">
    <property type="entry name" value="COG4_N"/>
    <property type="match status" value="1"/>
</dbReference>
<accession>A0AAQ3KTF8</accession>
<feature type="domain" description="COG4 transport protein middle alpha-helical bundle" evidence="10">
    <location>
        <begin position="201"/>
        <end position="511"/>
    </location>
</feature>
<evidence type="ECO:0000313" key="12">
    <source>
        <dbReference type="Proteomes" id="UP001327560"/>
    </source>
</evidence>
<dbReference type="Pfam" id="PF08318">
    <property type="entry name" value="COG4_m"/>
    <property type="match status" value="1"/>
</dbReference>
<dbReference type="Gene3D" id="1.10.287.1060">
    <property type="entry name" value="ESAT-6-like"/>
    <property type="match status" value="1"/>
</dbReference>
<evidence type="ECO:0000256" key="3">
    <source>
        <dbReference type="ARBA" id="ARBA00020975"/>
    </source>
</evidence>
<dbReference type="Pfam" id="PF20662">
    <property type="entry name" value="COG4_C"/>
    <property type="match status" value="1"/>
</dbReference>
<evidence type="ECO:0000256" key="9">
    <source>
        <dbReference type="SAM" id="MobiDB-lite"/>
    </source>
</evidence>
<dbReference type="GO" id="GO:0015031">
    <property type="term" value="P:protein transport"/>
    <property type="evidence" value="ECO:0007669"/>
    <property type="project" value="UniProtKB-KW"/>
</dbReference>
<evidence type="ECO:0000256" key="8">
    <source>
        <dbReference type="ARBA" id="ARBA00031340"/>
    </source>
</evidence>
<keyword evidence="5" id="KW-0653">Protein transport</keyword>
<keyword evidence="7" id="KW-0472">Membrane</keyword>
<evidence type="ECO:0000256" key="5">
    <source>
        <dbReference type="ARBA" id="ARBA00022927"/>
    </source>
</evidence>
<dbReference type="Gene3D" id="1.20.58.1970">
    <property type="match status" value="1"/>
</dbReference>
<gene>
    <name evidence="11" type="ORF">Cni_G23094</name>
</gene>
<dbReference type="Proteomes" id="UP001327560">
    <property type="component" value="Chromosome 7"/>
</dbReference>
<keyword evidence="6" id="KW-0333">Golgi apparatus</keyword>
<dbReference type="SMART" id="SM00762">
    <property type="entry name" value="Cog4"/>
    <property type="match status" value="1"/>
</dbReference>
<dbReference type="InterPro" id="IPR013167">
    <property type="entry name" value="COG4_M"/>
</dbReference>
<dbReference type="InterPro" id="IPR048680">
    <property type="entry name" value="COG4_N"/>
</dbReference>
<dbReference type="PANTHER" id="PTHR24016:SF0">
    <property type="entry name" value="CONSERVED OLIGOMERIC GOLGI COMPLEX SUBUNIT 4"/>
    <property type="match status" value="1"/>
</dbReference>